<dbReference type="Proteomes" id="UP000236161">
    <property type="component" value="Unassembled WGS sequence"/>
</dbReference>
<name>A0A2I0AFW4_9ASPA</name>
<protein>
    <submittedName>
        <fullName evidence="2">Uncharacterized protein</fullName>
    </submittedName>
</protein>
<evidence type="ECO:0000313" key="2">
    <source>
        <dbReference type="EMBL" id="PKA54418.1"/>
    </source>
</evidence>
<feature type="compositionally biased region" description="Basic and acidic residues" evidence="1">
    <location>
        <begin position="90"/>
        <end position="107"/>
    </location>
</feature>
<accession>A0A2I0AFW4</accession>
<evidence type="ECO:0000313" key="3">
    <source>
        <dbReference type="Proteomes" id="UP000236161"/>
    </source>
</evidence>
<reference evidence="2 3" key="1">
    <citation type="journal article" date="2017" name="Nature">
        <title>The Apostasia genome and the evolution of orchids.</title>
        <authorList>
            <person name="Zhang G.Q."/>
            <person name="Liu K.W."/>
            <person name="Li Z."/>
            <person name="Lohaus R."/>
            <person name="Hsiao Y.Y."/>
            <person name="Niu S.C."/>
            <person name="Wang J.Y."/>
            <person name="Lin Y.C."/>
            <person name="Xu Q."/>
            <person name="Chen L.J."/>
            <person name="Yoshida K."/>
            <person name="Fujiwara S."/>
            <person name="Wang Z.W."/>
            <person name="Zhang Y.Q."/>
            <person name="Mitsuda N."/>
            <person name="Wang M."/>
            <person name="Liu G.H."/>
            <person name="Pecoraro L."/>
            <person name="Huang H.X."/>
            <person name="Xiao X.J."/>
            <person name="Lin M."/>
            <person name="Wu X.Y."/>
            <person name="Wu W.L."/>
            <person name="Chen Y.Y."/>
            <person name="Chang S.B."/>
            <person name="Sakamoto S."/>
            <person name="Ohme-Takagi M."/>
            <person name="Yagi M."/>
            <person name="Zeng S.J."/>
            <person name="Shen C.Y."/>
            <person name="Yeh C.M."/>
            <person name="Luo Y.B."/>
            <person name="Tsai W.C."/>
            <person name="Van de Peer Y."/>
            <person name="Liu Z.J."/>
        </authorList>
    </citation>
    <scope>NUCLEOTIDE SEQUENCE [LARGE SCALE GENOMIC DNA]</scope>
    <source>
        <strain evidence="3">cv. Shenzhen</strain>
        <tissue evidence="2">Stem</tissue>
    </source>
</reference>
<dbReference type="STRING" id="1088818.A0A2I0AFW4"/>
<dbReference type="EMBL" id="KZ451982">
    <property type="protein sequence ID" value="PKA54418.1"/>
    <property type="molecule type" value="Genomic_DNA"/>
</dbReference>
<organism evidence="2 3">
    <name type="scientific">Apostasia shenzhenica</name>
    <dbReference type="NCBI Taxonomy" id="1088818"/>
    <lineage>
        <taxon>Eukaryota</taxon>
        <taxon>Viridiplantae</taxon>
        <taxon>Streptophyta</taxon>
        <taxon>Embryophyta</taxon>
        <taxon>Tracheophyta</taxon>
        <taxon>Spermatophyta</taxon>
        <taxon>Magnoliopsida</taxon>
        <taxon>Liliopsida</taxon>
        <taxon>Asparagales</taxon>
        <taxon>Orchidaceae</taxon>
        <taxon>Apostasioideae</taxon>
        <taxon>Apostasia</taxon>
    </lineage>
</organism>
<evidence type="ECO:0000256" key="1">
    <source>
        <dbReference type="SAM" id="MobiDB-lite"/>
    </source>
</evidence>
<feature type="region of interest" description="Disordered" evidence="1">
    <location>
        <begin position="90"/>
        <end position="155"/>
    </location>
</feature>
<sequence length="253" mass="27683">MKRARRGHLVTQLSKEVAAEGEEEEIRVPEPVCGGAVVDVVSSPDDTADDKKTLAELGYTGKGKEAMPATKPQVIPKGCAGIVIGRKEESNKAAVGQEKDRVEEPHPELIPTEVPREKRGNSKNSELEPPQKKVRSEEEGGFAARGKHDWERSVEPPFSTNFTNYFGNDGVRMAVRTTRVDRRLTIVTVPSNNKGRTYRGEVGLALGGGLASQDMEEKMESTSTPDLYSGCANRLATVRIPRLFLFDHSDPAN</sequence>
<gene>
    <name evidence="2" type="ORF">AXF42_Ash000251</name>
</gene>
<feature type="compositionally biased region" description="Basic and acidic residues" evidence="1">
    <location>
        <begin position="114"/>
        <end position="138"/>
    </location>
</feature>
<dbReference type="AlphaFoldDB" id="A0A2I0AFW4"/>
<proteinExistence type="predicted"/>
<keyword evidence="3" id="KW-1185">Reference proteome</keyword>